<dbReference type="InterPro" id="IPR052895">
    <property type="entry name" value="HetReg/Transcr_Mod"/>
</dbReference>
<protein>
    <recommendedName>
        <fullName evidence="1">Heterokaryon incompatibility domain-containing protein</fullName>
    </recommendedName>
</protein>
<proteinExistence type="predicted"/>
<sequence length="615" mass="70046">MESSPESPSSEPAGNTAFFGYGPLNPAEREIRLLTLLPGEPGSPIVGSLNTVSLNSRPQYEALSYMWGSSDLKYDVIINDRRFPVGYNLRNALDDLRSPTEPRVIWNDAICMNQSDHDEKGHQIHLMRGICSRSIGTCAWIDHEINPLDPSFTSLQALNNGVQIQDYNAEYWHPVAKIFRNQYWRRLWVQQELIMAPTIKVYCKKHLLDGLQLLYFAAKLEDDYTEYGDDKHITAMELQIFINIDLEAGTILQVQAAKCHYARKRFLERAECIAREEQPPRSTSELMSWFLNSAELEMSEPRDRVYGILGIARGEEGLKGFDINYDLPVAVVYSHVFDTYLREMNSLLFLCFFRLTRRPPMTGPKITVPTWMPTQHLMLMSAIAGSDASGPTMAVNARICPETLILSVEGQYLDSIFCVTDIDLDEEPLLSEWLSQLESLCRKIWPNDPTEPLYEKDEVNSLFFPWMHPQSYVRMWGHDRPSYEQRVALIRALVQEPQLRIPERQPVTTFAQTFDASSGNPKLMYDSWYGHVRGKSFMGTTGGRIGTTYSDNAVREGDELWIIFGCWMPMILRPVVGVTGRYTLVGAAEFHGIMLGEALLYDGSSVKQGTMIELE</sequence>
<keyword evidence="3" id="KW-1185">Reference proteome</keyword>
<dbReference type="EMBL" id="JABEXW010000906">
    <property type="protein sequence ID" value="KAF4951717.1"/>
    <property type="molecule type" value="Genomic_DNA"/>
</dbReference>
<dbReference type="OrthoDB" id="5091864at2759"/>
<evidence type="ECO:0000313" key="3">
    <source>
        <dbReference type="Proteomes" id="UP000622797"/>
    </source>
</evidence>
<reference evidence="2" key="1">
    <citation type="journal article" date="2020" name="BMC Genomics">
        <title>Correction to: Identification and distribution of gene clusters required for synthesis of sphingolipid metabolism inhibitors in diverse species of the filamentous fungus Fusarium.</title>
        <authorList>
            <person name="Kim H.S."/>
            <person name="Lohmar J.M."/>
            <person name="Busman M."/>
            <person name="Brown D.W."/>
            <person name="Naumann T.A."/>
            <person name="Divon H.H."/>
            <person name="Lysoe E."/>
            <person name="Uhlig S."/>
            <person name="Proctor R.H."/>
        </authorList>
    </citation>
    <scope>NUCLEOTIDE SEQUENCE</scope>
    <source>
        <strain evidence="2">NRRL 20472</strain>
    </source>
</reference>
<accession>A0A8H4T5R0</accession>
<dbReference type="AlphaFoldDB" id="A0A8H4T5R0"/>
<dbReference type="InterPro" id="IPR010730">
    <property type="entry name" value="HET"/>
</dbReference>
<dbReference type="PANTHER" id="PTHR24148">
    <property type="entry name" value="ANKYRIN REPEAT DOMAIN-CONTAINING PROTEIN 39 HOMOLOG-RELATED"/>
    <property type="match status" value="1"/>
</dbReference>
<name>A0A8H4T5R0_9HYPO</name>
<dbReference type="PANTHER" id="PTHR24148:SF73">
    <property type="entry name" value="HET DOMAIN PROTEIN (AFU_ORTHOLOGUE AFUA_8G01020)"/>
    <property type="match status" value="1"/>
</dbReference>
<evidence type="ECO:0000313" key="2">
    <source>
        <dbReference type="EMBL" id="KAF4951717.1"/>
    </source>
</evidence>
<dbReference type="Proteomes" id="UP000622797">
    <property type="component" value="Unassembled WGS sequence"/>
</dbReference>
<feature type="domain" description="Heterokaryon incompatibility" evidence="1">
    <location>
        <begin position="60"/>
        <end position="192"/>
    </location>
</feature>
<dbReference type="Pfam" id="PF06985">
    <property type="entry name" value="HET"/>
    <property type="match status" value="1"/>
</dbReference>
<organism evidence="2 3">
    <name type="scientific">Fusarium sarcochroum</name>
    <dbReference type="NCBI Taxonomy" id="1208366"/>
    <lineage>
        <taxon>Eukaryota</taxon>
        <taxon>Fungi</taxon>
        <taxon>Dikarya</taxon>
        <taxon>Ascomycota</taxon>
        <taxon>Pezizomycotina</taxon>
        <taxon>Sordariomycetes</taxon>
        <taxon>Hypocreomycetidae</taxon>
        <taxon>Hypocreales</taxon>
        <taxon>Nectriaceae</taxon>
        <taxon>Fusarium</taxon>
        <taxon>Fusarium lateritium species complex</taxon>
    </lineage>
</organism>
<gene>
    <name evidence="2" type="ORF">FSARC_12840</name>
</gene>
<evidence type="ECO:0000259" key="1">
    <source>
        <dbReference type="Pfam" id="PF06985"/>
    </source>
</evidence>
<reference evidence="2" key="2">
    <citation type="submission" date="2020-05" db="EMBL/GenBank/DDBJ databases">
        <authorList>
            <person name="Kim H.-S."/>
            <person name="Proctor R.H."/>
            <person name="Brown D.W."/>
        </authorList>
    </citation>
    <scope>NUCLEOTIDE SEQUENCE</scope>
    <source>
        <strain evidence="2">NRRL 20472</strain>
    </source>
</reference>
<comment type="caution">
    <text evidence="2">The sequence shown here is derived from an EMBL/GenBank/DDBJ whole genome shotgun (WGS) entry which is preliminary data.</text>
</comment>